<dbReference type="SMART" id="SM00060">
    <property type="entry name" value="FN3"/>
    <property type="match status" value="4"/>
</dbReference>
<evidence type="ECO:0000313" key="10">
    <source>
        <dbReference type="Proteomes" id="UP001318040"/>
    </source>
</evidence>
<sequence length="988" mass="107634">MEFMWRVVAVACLVFEVRGSDGDWVASIDPNEVRVPVGSDVMVRCTLLPAAPPGMTAHDIVWVYGASELPQSHVTVLNNRTSVVTLRDLQPTERGGAGSPGGQPMMGGQRLMCLRRKAPGDERHKLLRSADITVGWMPCPPSNFTCYMLDQAIVNCSWLPGECRGSHKSKYRLKYTFVNRLCSVPVPWENLARDNVKTVDCLQTGGSGAYHCQFDQLRVSHANNYWVWVESSSELGSSSSKMRCMHLWDIVKPSPPENVLFSVVQAPSFGLSLIWQPPTALPHNIYPMQYEVEFMASDTSSPRTEVVAVGDDTWYRIDGVEECSVYTARVRGHGYRREGFWSEWSSPVLHAVGELNPPANGPDIWRVLADNETEDNREVTVLWEPLSCANHRCCVQEYILSINTSGRVSEIFVGNVSSYRLSLGPSQHRVTVAARNSIGRSKRNMLLVIPARSHQGPVPSQVSVRPDASRSLLVTWAVPVLAGRHSPPQGYLVEWANVSALDLGRIRWRRVSSVNTSALLTDNFQDYVRYKVSVYASTQQGEGNCSSTYTYMKQGAPVAAPRNVLTHSCSASVCDVRWDPLGIDHLHGFLTHYAIYYRPSSGDMQTKRVLVPCTSPVEGTCISSHRLEGLEPNTEYELQVAAVTSAGEGPRSLTSKAVTGFREFVFIMMLIAGLLLLSGGIITCICIVIVPARMKHVFFHKVPDPKNCSWARDIDFSKPESLQGFLRITLSSSPDVRETETFSEITVDCGWKLQGHLLEKALDFDGGYTTTVPAHLPTSHGLGTKGGGETTKVIPEAPLPSRALPLPAKLLALEQLRATAASVASTRTQLPSWAQYSQHDAMSDIGGAPGPPGGVRLPASAPTRWGPEMHVYENSDVKAAINPTEASSGGGGDGGGLASSLPAGAHPFTLQRNNNSNALPQGRPALDVDDSGGAGVMDGGVSGGGLEVPATVWTGRRETLLPYNVFSYQPQDPAYHLPPNGIYTNGLH</sequence>
<accession>A0AAJ7TSU5</accession>
<keyword evidence="7" id="KW-1133">Transmembrane helix</keyword>
<evidence type="ECO:0000256" key="2">
    <source>
        <dbReference type="ARBA" id="ARBA00022737"/>
    </source>
</evidence>
<evidence type="ECO:0000256" key="3">
    <source>
        <dbReference type="ARBA" id="ARBA00023157"/>
    </source>
</evidence>
<feature type="domain" description="Fibronectin type-III" evidence="9">
    <location>
        <begin position="458"/>
        <end position="556"/>
    </location>
</feature>
<dbReference type="PANTHER" id="PTHR23036">
    <property type="entry name" value="CYTOKINE RECEPTOR"/>
    <property type="match status" value="1"/>
</dbReference>
<reference evidence="11" key="1">
    <citation type="submission" date="2025-08" db="UniProtKB">
        <authorList>
            <consortium name="RefSeq"/>
        </authorList>
    </citation>
    <scope>IDENTIFICATION</scope>
    <source>
        <tissue evidence="11">Sperm</tissue>
    </source>
</reference>
<feature type="compositionally biased region" description="Gly residues" evidence="6">
    <location>
        <begin position="932"/>
        <end position="946"/>
    </location>
</feature>
<dbReference type="PROSITE" id="PS50853">
    <property type="entry name" value="FN3"/>
    <property type="match status" value="3"/>
</dbReference>
<keyword evidence="1 8" id="KW-0732">Signal</keyword>
<dbReference type="GO" id="GO:0009897">
    <property type="term" value="C:external side of plasma membrane"/>
    <property type="evidence" value="ECO:0007669"/>
    <property type="project" value="TreeGrafter"/>
</dbReference>
<keyword evidence="7" id="KW-0472">Membrane</keyword>
<keyword evidence="3" id="KW-1015">Disulfide bond</keyword>
<dbReference type="GO" id="GO:0004896">
    <property type="term" value="F:cytokine receptor activity"/>
    <property type="evidence" value="ECO:0007669"/>
    <property type="project" value="TreeGrafter"/>
</dbReference>
<dbReference type="CDD" id="cd00063">
    <property type="entry name" value="FN3"/>
    <property type="match status" value="3"/>
</dbReference>
<evidence type="ECO:0000313" key="11">
    <source>
        <dbReference type="RefSeq" id="XP_032822078.1"/>
    </source>
</evidence>
<dbReference type="GO" id="GO:0043235">
    <property type="term" value="C:receptor complex"/>
    <property type="evidence" value="ECO:0007669"/>
    <property type="project" value="TreeGrafter"/>
</dbReference>
<feature type="transmembrane region" description="Helical" evidence="7">
    <location>
        <begin position="664"/>
        <end position="690"/>
    </location>
</feature>
<dbReference type="InterPro" id="IPR036116">
    <property type="entry name" value="FN3_sf"/>
</dbReference>
<feature type="chain" id="PRO_5042476430" evidence="8">
    <location>
        <begin position="23"/>
        <end position="988"/>
    </location>
</feature>
<dbReference type="FunFam" id="2.60.40.10:FF:000028">
    <property type="entry name" value="Neuronal cell adhesion molecule"/>
    <property type="match status" value="1"/>
</dbReference>
<dbReference type="InterPro" id="IPR050379">
    <property type="entry name" value="Type-I_Cytokine_Rcpt"/>
</dbReference>
<evidence type="ECO:0000259" key="9">
    <source>
        <dbReference type="PROSITE" id="PS50853"/>
    </source>
</evidence>
<feature type="compositionally biased region" description="Polar residues" evidence="6">
    <location>
        <begin position="910"/>
        <end position="919"/>
    </location>
</feature>
<feature type="signal peptide" evidence="8">
    <location>
        <begin position="1"/>
        <end position="22"/>
    </location>
</feature>
<dbReference type="Gene3D" id="2.60.40.10">
    <property type="entry name" value="Immunoglobulins"/>
    <property type="match status" value="6"/>
</dbReference>
<dbReference type="InterPro" id="IPR010457">
    <property type="entry name" value="IgC2-like_lig-bd"/>
</dbReference>
<dbReference type="KEGG" id="pmrn:116948921"/>
<organism evidence="10 11">
    <name type="scientific">Petromyzon marinus</name>
    <name type="common">Sea lamprey</name>
    <dbReference type="NCBI Taxonomy" id="7757"/>
    <lineage>
        <taxon>Eukaryota</taxon>
        <taxon>Metazoa</taxon>
        <taxon>Chordata</taxon>
        <taxon>Craniata</taxon>
        <taxon>Vertebrata</taxon>
        <taxon>Cyclostomata</taxon>
        <taxon>Hyperoartia</taxon>
        <taxon>Petromyzontiformes</taxon>
        <taxon>Petromyzontidae</taxon>
        <taxon>Petromyzon</taxon>
    </lineage>
</organism>
<evidence type="ECO:0000256" key="5">
    <source>
        <dbReference type="ARBA" id="ARBA00023180"/>
    </source>
</evidence>
<dbReference type="Pfam" id="PF00041">
    <property type="entry name" value="fn3"/>
    <property type="match status" value="2"/>
</dbReference>
<evidence type="ECO:0000256" key="4">
    <source>
        <dbReference type="ARBA" id="ARBA00023170"/>
    </source>
</evidence>
<keyword evidence="2" id="KW-0677">Repeat</keyword>
<evidence type="ECO:0000256" key="7">
    <source>
        <dbReference type="SAM" id="Phobius"/>
    </source>
</evidence>
<dbReference type="GeneID" id="116948921"/>
<evidence type="ECO:0000256" key="1">
    <source>
        <dbReference type="ARBA" id="ARBA00022729"/>
    </source>
</evidence>
<evidence type="ECO:0000256" key="6">
    <source>
        <dbReference type="SAM" id="MobiDB-lite"/>
    </source>
</evidence>
<dbReference type="GO" id="GO:0019955">
    <property type="term" value="F:cytokine binding"/>
    <property type="evidence" value="ECO:0007669"/>
    <property type="project" value="TreeGrafter"/>
</dbReference>
<dbReference type="SUPFAM" id="SSF49265">
    <property type="entry name" value="Fibronectin type III"/>
    <property type="match status" value="2"/>
</dbReference>
<keyword evidence="4" id="KW-0675">Receptor</keyword>
<gene>
    <name evidence="11" type="primary">LOC116948921</name>
</gene>
<dbReference type="Proteomes" id="UP001318040">
    <property type="component" value="Chromosome 35"/>
</dbReference>
<dbReference type="AlphaFoldDB" id="A0AAJ7TSU5"/>
<dbReference type="RefSeq" id="XP_032822078.1">
    <property type="nucleotide sequence ID" value="XM_032966187.1"/>
</dbReference>
<feature type="region of interest" description="Disordered" evidence="6">
    <location>
        <begin position="882"/>
        <end position="946"/>
    </location>
</feature>
<dbReference type="InterPro" id="IPR013783">
    <property type="entry name" value="Ig-like_fold"/>
</dbReference>
<proteinExistence type="predicted"/>
<feature type="domain" description="Fibronectin type-III" evidence="9">
    <location>
        <begin position="255"/>
        <end position="355"/>
    </location>
</feature>
<keyword evidence="10" id="KW-1185">Reference proteome</keyword>
<keyword evidence="7" id="KW-0812">Transmembrane</keyword>
<feature type="domain" description="Fibronectin type-III" evidence="9">
    <location>
        <begin position="560"/>
        <end position="664"/>
    </location>
</feature>
<feature type="compositionally biased region" description="Gly residues" evidence="6">
    <location>
        <begin position="888"/>
        <end position="897"/>
    </location>
</feature>
<protein>
    <submittedName>
        <fullName evidence="11">Leptin receptor-like isoform X1</fullName>
    </submittedName>
</protein>
<evidence type="ECO:0000256" key="8">
    <source>
        <dbReference type="SAM" id="SignalP"/>
    </source>
</evidence>
<dbReference type="Pfam" id="PF06328">
    <property type="entry name" value="Lep_receptor_Ig"/>
    <property type="match status" value="1"/>
</dbReference>
<dbReference type="InterPro" id="IPR003961">
    <property type="entry name" value="FN3_dom"/>
</dbReference>
<name>A0AAJ7TSU5_PETMA</name>
<keyword evidence="5" id="KW-0325">Glycoprotein</keyword>
<dbReference type="PANTHER" id="PTHR23036:SF151">
    <property type="entry name" value="FIBRONECTIN TYPE-III DOMAIN-CONTAINING PROTEIN"/>
    <property type="match status" value="1"/>
</dbReference>